<accession>A0A196SEN2</accession>
<dbReference type="AlphaFoldDB" id="A0A196SEN2"/>
<keyword evidence="11" id="KW-1185">Reference proteome</keyword>
<evidence type="ECO:0000256" key="9">
    <source>
        <dbReference type="SAM" id="Phobius"/>
    </source>
</evidence>
<proteinExistence type="inferred from homology"/>
<gene>
    <name evidence="10" type="ORF">AV274_3752</name>
</gene>
<organism evidence="10 11">
    <name type="scientific">Blastocystis sp. subtype 1 (strain ATCC 50177 / NandII)</name>
    <dbReference type="NCBI Taxonomy" id="478820"/>
    <lineage>
        <taxon>Eukaryota</taxon>
        <taxon>Sar</taxon>
        <taxon>Stramenopiles</taxon>
        <taxon>Bigyra</taxon>
        <taxon>Opalozoa</taxon>
        <taxon>Opalinata</taxon>
        <taxon>Blastocystidae</taxon>
        <taxon>Blastocystis</taxon>
    </lineage>
</organism>
<feature type="transmembrane region" description="Helical" evidence="9">
    <location>
        <begin position="12"/>
        <end position="30"/>
    </location>
</feature>
<evidence type="ECO:0000256" key="8">
    <source>
        <dbReference type="ARBA" id="ARBA00045204"/>
    </source>
</evidence>
<comment type="caution">
    <text evidence="10">The sequence shown here is derived from an EMBL/GenBank/DDBJ whole genome shotgun (WGS) entry which is preliminary data.</text>
</comment>
<evidence type="ECO:0000256" key="6">
    <source>
        <dbReference type="ARBA" id="ARBA00022989"/>
    </source>
</evidence>
<evidence type="ECO:0000256" key="4">
    <source>
        <dbReference type="ARBA" id="ARBA00022692"/>
    </source>
</evidence>
<protein>
    <recommendedName>
        <fullName evidence="3">Signal peptidase complex subunit 1</fullName>
    </recommendedName>
</protein>
<keyword evidence="5" id="KW-0256">Endoplasmic reticulum</keyword>
<reference evidence="10 11" key="1">
    <citation type="submission" date="2016-05" db="EMBL/GenBank/DDBJ databases">
        <title>Nuclear genome of Blastocystis sp. subtype 1 NandII.</title>
        <authorList>
            <person name="Gentekaki E."/>
            <person name="Curtis B."/>
            <person name="Stairs C."/>
            <person name="Eme L."/>
            <person name="Herman E."/>
            <person name="Klimes V."/>
            <person name="Arias M.C."/>
            <person name="Elias M."/>
            <person name="Hilliou F."/>
            <person name="Klute M."/>
            <person name="Malik S.-B."/>
            <person name="Pightling A."/>
            <person name="Rachubinski R."/>
            <person name="Salas D."/>
            <person name="Schlacht A."/>
            <person name="Suga H."/>
            <person name="Archibald J."/>
            <person name="Ball S.G."/>
            <person name="Clark G."/>
            <person name="Dacks J."/>
            <person name="Van Der Giezen M."/>
            <person name="Tsaousis A."/>
            <person name="Roger A."/>
        </authorList>
    </citation>
    <scope>NUCLEOTIDE SEQUENCE [LARGE SCALE GENOMIC DNA]</scope>
    <source>
        <strain evidence="11">ATCC 50177 / NandII</strain>
    </source>
</reference>
<comment type="subcellular location">
    <subcellularLocation>
        <location evidence="1">Endoplasmic reticulum membrane</location>
        <topology evidence="1">Multi-pass membrane protein</topology>
    </subcellularLocation>
</comment>
<dbReference type="EMBL" id="LXWW01000238">
    <property type="protein sequence ID" value="OAO14449.1"/>
    <property type="molecule type" value="Genomic_DNA"/>
</dbReference>
<dbReference type="GO" id="GO:0045047">
    <property type="term" value="P:protein targeting to ER"/>
    <property type="evidence" value="ECO:0007669"/>
    <property type="project" value="TreeGrafter"/>
</dbReference>
<keyword evidence="6 9" id="KW-1133">Transmembrane helix</keyword>
<comment type="function">
    <text evidence="8">Component of the signal peptidase complex (SPC) which catalyzes the cleavage of N-terminal signal sequences from nascent proteins as they are translocated into the lumen of the endoplasmic reticulum. Dispensable for SPC enzymatic activity.</text>
</comment>
<evidence type="ECO:0000256" key="1">
    <source>
        <dbReference type="ARBA" id="ARBA00004477"/>
    </source>
</evidence>
<dbReference type="PANTHER" id="PTHR13202">
    <property type="entry name" value="MICROSOMAL SIGNAL PEPTIDASE 12 KDA SUBUNIT"/>
    <property type="match status" value="1"/>
</dbReference>
<evidence type="ECO:0000256" key="2">
    <source>
        <dbReference type="ARBA" id="ARBA00005245"/>
    </source>
</evidence>
<evidence type="ECO:0000256" key="7">
    <source>
        <dbReference type="ARBA" id="ARBA00023136"/>
    </source>
</evidence>
<sequence length="73" mass="8133">MDFKGQKLAFFLTYLIIISFSVIGALAGIVMDSFYLAFKIVVAGLIVAAVVCIPDWPFYNRNPVQWAGKEKSE</sequence>
<evidence type="ECO:0000256" key="3">
    <source>
        <dbReference type="ARBA" id="ARBA00017059"/>
    </source>
</evidence>
<dbReference type="GO" id="GO:0006465">
    <property type="term" value="P:signal peptide processing"/>
    <property type="evidence" value="ECO:0007669"/>
    <property type="project" value="InterPro"/>
</dbReference>
<dbReference type="GO" id="GO:0005787">
    <property type="term" value="C:signal peptidase complex"/>
    <property type="evidence" value="ECO:0007669"/>
    <property type="project" value="InterPro"/>
</dbReference>
<dbReference type="InterPro" id="IPR009542">
    <property type="entry name" value="Spc1/SPCS1"/>
</dbReference>
<feature type="transmembrane region" description="Helical" evidence="9">
    <location>
        <begin position="36"/>
        <end position="59"/>
    </location>
</feature>
<evidence type="ECO:0000313" key="11">
    <source>
        <dbReference type="Proteomes" id="UP000078348"/>
    </source>
</evidence>
<evidence type="ECO:0000256" key="5">
    <source>
        <dbReference type="ARBA" id="ARBA00022824"/>
    </source>
</evidence>
<evidence type="ECO:0000313" key="10">
    <source>
        <dbReference type="EMBL" id="OAO14449.1"/>
    </source>
</evidence>
<name>A0A196SEN2_BLAHN</name>
<keyword evidence="4 9" id="KW-0812">Transmembrane</keyword>
<dbReference type="Pfam" id="PF06645">
    <property type="entry name" value="SPC12"/>
    <property type="match status" value="1"/>
</dbReference>
<dbReference type="OrthoDB" id="263893at2759"/>
<keyword evidence="7 9" id="KW-0472">Membrane</keyword>
<dbReference type="Proteomes" id="UP000078348">
    <property type="component" value="Unassembled WGS sequence"/>
</dbReference>
<comment type="similarity">
    <text evidence="2">Belongs to the SPCS1 family.</text>
</comment>
<dbReference type="PANTHER" id="PTHR13202:SF0">
    <property type="entry name" value="SIGNAL PEPTIDASE COMPLEX SUBUNIT 1"/>
    <property type="match status" value="1"/>
</dbReference>